<name>A0A6C7EB87_ILUCY</name>
<sequence length="309" mass="34381">MSFPAPVPTVTDDDLAALEIEIQTAIASRSFGTLKVIGYGETGVAVAHPAEEPVAVVKRLGSCVTREEIDEWFDFLRAYEDSLARFVAIAPTEKRIVEGGPDGRLVPFLIQPLFSRSQLVEKILEETDPVVDHPMLVAVRDAALDALVDGRQVIDSQLSNFAWDGERLALFDCGTPFVFHADGEPDYRLGVFKSAFPAVLRPVAVKAAEKVMRDFRTPNGNLAHSALSAVRLGQERWLDAIIETFNAGMEQRGVGEPLDRKHVLDQLDGIQRDMKLIKVVGRVNRAYVEKIRRKTYDFFITDSFTKKLL</sequence>
<dbReference type="KEGG" id="aym:YM304_32690"/>
<dbReference type="RefSeq" id="WP_015442830.1">
    <property type="nucleotide sequence ID" value="NC_020520.1"/>
</dbReference>
<organism evidence="1 2">
    <name type="scientific">Ilumatobacter coccineus (strain NBRC 103263 / KCTC 29153 / YM16-304)</name>
    <dbReference type="NCBI Taxonomy" id="1313172"/>
    <lineage>
        <taxon>Bacteria</taxon>
        <taxon>Bacillati</taxon>
        <taxon>Actinomycetota</taxon>
        <taxon>Acidimicrobiia</taxon>
        <taxon>Acidimicrobiales</taxon>
        <taxon>Ilumatobacteraceae</taxon>
        <taxon>Ilumatobacter</taxon>
    </lineage>
</organism>
<keyword evidence="2" id="KW-1185">Reference proteome</keyword>
<dbReference type="EMBL" id="AP012057">
    <property type="protein sequence ID" value="BAN03583.1"/>
    <property type="molecule type" value="Genomic_DNA"/>
</dbReference>
<evidence type="ECO:0008006" key="3">
    <source>
        <dbReference type="Google" id="ProtNLM"/>
    </source>
</evidence>
<dbReference type="AlphaFoldDB" id="A0A6C7EB87"/>
<protein>
    <recommendedName>
        <fullName evidence="3">Aminoglycoside phosphotransferase domain-containing protein</fullName>
    </recommendedName>
</protein>
<gene>
    <name evidence="1" type="ORF">YM304_32690</name>
</gene>
<evidence type="ECO:0000313" key="1">
    <source>
        <dbReference type="EMBL" id="BAN03583.1"/>
    </source>
</evidence>
<proteinExistence type="predicted"/>
<evidence type="ECO:0000313" key="2">
    <source>
        <dbReference type="Proteomes" id="UP000011863"/>
    </source>
</evidence>
<dbReference type="Proteomes" id="UP000011863">
    <property type="component" value="Chromosome"/>
</dbReference>
<reference evidence="1 2" key="1">
    <citation type="journal article" date="2013" name="Int. J. Syst. Evol. Microbiol.">
        <title>Ilumatobacter nonamiense sp. nov. and Ilumatobacter coccineum sp. nov., isolated from seashore sand.</title>
        <authorList>
            <person name="Matsumoto A."/>
            <person name="Kasai H."/>
            <person name="Matsuo Y."/>
            <person name="Shizuri Y."/>
            <person name="Ichikawa N."/>
            <person name="Fujita N."/>
            <person name="Omura S."/>
            <person name="Takahashi Y."/>
        </authorList>
    </citation>
    <scope>NUCLEOTIDE SEQUENCE [LARGE SCALE GENOMIC DNA]</scope>
    <source>
        <strain evidence="2">NBRC 103263 / KCTC 29153 / YM16-304</strain>
    </source>
</reference>
<dbReference type="OrthoDB" id="9774675at2"/>
<accession>A0A6C7EB87</accession>